<dbReference type="InterPro" id="IPR028641">
    <property type="entry name" value="RCC2"/>
</dbReference>
<evidence type="ECO:0000313" key="3">
    <source>
        <dbReference type="Proteomes" id="UP001164746"/>
    </source>
</evidence>
<protein>
    <submittedName>
        <fullName evidence="2">RCC2-like protein</fullName>
    </submittedName>
</protein>
<evidence type="ECO:0000313" key="2">
    <source>
        <dbReference type="EMBL" id="WAR14041.1"/>
    </source>
</evidence>
<reference evidence="2" key="1">
    <citation type="submission" date="2022-11" db="EMBL/GenBank/DDBJ databases">
        <title>Centuries of genome instability and evolution in soft-shell clam transmissible cancer (bioRxiv).</title>
        <authorList>
            <person name="Hart S.F.M."/>
            <person name="Yonemitsu M.A."/>
            <person name="Giersch R.M."/>
            <person name="Beal B.F."/>
            <person name="Arriagada G."/>
            <person name="Davis B.W."/>
            <person name="Ostrander E.A."/>
            <person name="Goff S.P."/>
            <person name="Metzger M.J."/>
        </authorList>
    </citation>
    <scope>NUCLEOTIDE SEQUENCE</scope>
    <source>
        <strain evidence="2">MELC-2E11</strain>
        <tissue evidence="2">Siphon/mantle</tissue>
    </source>
</reference>
<dbReference type="EMBL" id="CP111020">
    <property type="protein sequence ID" value="WAR14041.1"/>
    <property type="molecule type" value="Genomic_DNA"/>
</dbReference>
<accession>A0ABY7EYX0</accession>
<feature type="compositionally biased region" description="Acidic residues" evidence="1">
    <location>
        <begin position="28"/>
        <end position="37"/>
    </location>
</feature>
<dbReference type="PANTHER" id="PTHR46207">
    <property type="entry name" value="PROTEIN RCC2"/>
    <property type="match status" value="1"/>
</dbReference>
<proteinExistence type="predicted"/>
<dbReference type="Pfam" id="PF00415">
    <property type="entry name" value="RCC1"/>
    <property type="match status" value="2"/>
</dbReference>
<dbReference type="InterPro" id="IPR009091">
    <property type="entry name" value="RCC1/BLIP-II"/>
</dbReference>
<dbReference type="Gene3D" id="2.130.10.30">
    <property type="entry name" value="Regulator of chromosome condensation 1/beta-lactamase-inhibitor protein II"/>
    <property type="match status" value="2"/>
</dbReference>
<dbReference type="SUPFAM" id="SSF50985">
    <property type="entry name" value="RCC1/BLIP-II"/>
    <property type="match status" value="1"/>
</dbReference>
<dbReference type="PROSITE" id="PS00626">
    <property type="entry name" value="RCC1_2"/>
    <property type="match status" value="1"/>
</dbReference>
<gene>
    <name evidence="2" type="ORF">MAR_004146</name>
</gene>
<feature type="region of interest" description="Disordered" evidence="1">
    <location>
        <begin position="1"/>
        <end position="55"/>
    </location>
</feature>
<dbReference type="Proteomes" id="UP001164746">
    <property type="component" value="Chromosome 9"/>
</dbReference>
<evidence type="ECO:0000256" key="1">
    <source>
        <dbReference type="SAM" id="MobiDB-lite"/>
    </source>
</evidence>
<sequence>MPPKKREAAGANGKAPKSKRQKKKKDEFDDSDSDVGVDEANNGNGPQVVEDTGPAVDITLEAPMISGELLLCGMMNWDMTGRKSLPKGANSKGPNLWKPNRLADKGQVFSCGENKMGQLGIGTSVAHVASPQRIAYRGPPVRTFACGAEFSMMADIRGNLYSFGCPEYGQLVAVWIEKSRDGRVTPIVDVEVVVDSKKRVFSWGFGAYGRLGHAENKDEMVPRLIKSFEGLNRGASTVKAGSSFSFAVTETGEATMYPKPVMDLSGWRIRSVGCGKSSVVVAADDSVVAWGPSPAYGELGFGEGCKSSTTAKEVKNLEGLYIHTVSCGQSHTLMLARVDTEEEKASLNKLPLYTPG</sequence>
<dbReference type="PANTHER" id="PTHR46207:SF1">
    <property type="entry name" value="PROTEIN RCC2"/>
    <property type="match status" value="1"/>
</dbReference>
<organism evidence="2 3">
    <name type="scientific">Mya arenaria</name>
    <name type="common">Soft-shell clam</name>
    <dbReference type="NCBI Taxonomy" id="6604"/>
    <lineage>
        <taxon>Eukaryota</taxon>
        <taxon>Metazoa</taxon>
        <taxon>Spiralia</taxon>
        <taxon>Lophotrochozoa</taxon>
        <taxon>Mollusca</taxon>
        <taxon>Bivalvia</taxon>
        <taxon>Autobranchia</taxon>
        <taxon>Heteroconchia</taxon>
        <taxon>Euheterodonta</taxon>
        <taxon>Imparidentia</taxon>
        <taxon>Neoheterodontei</taxon>
        <taxon>Myida</taxon>
        <taxon>Myoidea</taxon>
        <taxon>Myidae</taxon>
        <taxon>Mya</taxon>
    </lineage>
</organism>
<keyword evidence="3" id="KW-1185">Reference proteome</keyword>
<dbReference type="InterPro" id="IPR000408">
    <property type="entry name" value="Reg_chr_condens"/>
</dbReference>
<name>A0ABY7EYX0_MYAAR</name>